<dbReference type="SUPFAM" id="SSF56112">
    <property type="entry name" value="Protein kinase-like (PK-like)"/>
    <property type="match status" value="1"/>
</dbReference>
<organism evidence="4 5">
    <name type="scientific">Paxillus involutus ATCC 200175</name>
    <dbReference type="NCBI Taxonomy" id="664439"/>
    <lineage>
        <taxon>Eukaryota</taxon>
        <taxon>Fungi</taxon>
        <taxon>Dikarya</taxon>
        <taxon>Basidiomycota</taxon>
        <taxon>Agaricomycotina</taxon>
        <taxon>Agaricomycetes</taxon>
        <taxon>Agaricomycetidae</taxon>
        <taxon>Boletales</taxon>
        <taxon>Paxilineae</taxon>
        <taxon>Paxillaceae</taxon>
        <taxon>Paxillus</taxon>
    </lineage>
</organism>
<dbReference type="GO" id="GO:0004674">
    <property type="term" value="F:protein serine/threonine kinase activity"/>
    <property type="evidence" value="ECO:0007669"/>
    <property type="project" value="TreeGrafter"/>
</dbReference>
<dbReference type="AlphaFoldDB" id="A0A0C9SLW7"/>
<dbReference type="HOGENOM" id="CLU_000288_7_18_1"/>
<dbReference type="PROSITE" id="PS00109">
    <property type="entry name" value="PROTEIN_KINASE_TYR"/>
    <property type="match status" value="1"/>
</dbReference>
<dbReference type="Proteomes" id="UP000053647">
    <property type="component" value="Unassembled WGS sequence"/>
</dbReference>
<dbReference type="InterPro" id="IPR001245">
    <property type="entry name" value="Ser-Thr/Tyr_kinase_cat_dom"/>
</dbReference>
<feature type="domain" description="Protein kinase" evidence="3">
    <location>
        <begin position="1"/>
        <end position="207"/>
    </location>
</feature>
<dbReference type="EMBL" id="KN821210">
    <property type="protein sequence ID" value="KIJ05144.1"/>
    <property type="molecule type" value="Genomic_DNA"/>
</dbReference>
<evidence type="ECO:0000256" key="2">
    <source>
        <dbReference type="ARBA" id="ARBA00022840"/>
    </source>
</evidence>
<name>A0A0C9SLW7_PAXIN</name>
<proteinExistence type="predicted"/>
<accession>A0A0C9SLW7</accession>
<sequence>MNFGRFPAMVCPWLENGSLTSYLERGRSANLTWTSLQISDVAAGLEYLHSQSIVHGDLSGSNVLIDGNGRACISDFGLSIVLTKLGGSTYATSNHAGGTLRWSAPELLDLQMPDDEETLVPRPLSDVYSFGRIMLQVLTGKIPYHYYVRESQVLYAISKGIIPMRPNAPVVTDRQWRFMQRCWMPVDVDEPRPRADEIVEFARQELVAIEKAAL</sequence>
<reference evidence="4 5" key="1">
    <citation type="submission" date="2014-06" db="EMBL/GenBank/DDBJ databases">
        <authorList>
            <consortium name="DOE Joint Genome Institute"/>
            <person name="Kuo A."/>
            <person name="Kohler A."/>
            <person name="Nagy L.G."/>
            <person name="Floudas D."/>
            <person name="Copeland A."/>
            <person name="Barry K.W."/>
            <person name="Cichocki N."/>
            <person name="Veneault-Fourrey C."/>
            <person name="LaButti K."/>
            <person name="Lindquist E.A."/>
            <person name="Lipzen A."/>
            <person name="Lundell T."/>
            <person name="Morin E."/>
            <person name="Murat C."/>
            <person name="Sun H."/>
            <person name="Tunlid A."/>
            <person name="Henrissat B."/>
            <person name="Grigoriev I.V."/>
            <person name="Hibbett D.S."/>
            <person name="Martin F."/>
            <person name="Nordberg H.P."/>
            <person name="Cantor M.N."/>
            <person name="Hua S.X."/>
        </authorList>
    </citation>
    <scope>NUCLEOTIDE SEQUENCE [LARGE SCALE GENOMIC DNA]</scope>
    <source>
        <strain evidence="4 5">ATCC 200175</strain>
    </source>
</reference>
<protein>
    <submittedName>
        <fullName evidence="4">Unplaced genomic scaffold PAXINscaffold_1888, whole genome shotgun sequence</fullName>
    </submittedName>
</protein>
<dbReference type="InterPro" id="IPR011009">
    <property type="entry name" value="Kinase-like_dom_sf"/>
</dbReference>
<dbReference type="Gene3D" id="1.10.510.10">
    <property type="entry name" value="Transferase(Phosphotransferase) domain 1"/>
    <property type="match status" value="1"/>
</dbReference>
<dbReference type="InterPro" id="IPR000719">
    <property type="entry name" value="Prot_kinase_dom"/>
</dbReference>
<keyword evidence="1" id="KW-0547">Nucleotide-binding</keyword>
<dbReference type="InterPro" id="IPR051681">
    <property type="entry name" value="Ser/Thr_Kinases-Pseudokinases"/>
</dbReference>
<dbReference type="PANTHER" id="PTHR44329">
    <property type="entry name" value="SERINE/THREONINE-PROTEIN KINASE TNNI3K-RELATED"/>
    <property type="match status" value="1"/>
</dbReference>
<keyword evidence="5" id="KW-1185">Reference proteome</keyword>
<dbReference type="PROSITE" id="PS50011">
    <property type="entry name" value="PROTEIN_KINASE_DOM"/>
    <property type="match status" value="1"/>
</dbReference>
<evidence type="ECO:0000313" key="5">
    <source>
        <dbReference type="Proteomes" id="UP000053647"/>
    </source>
</evidence>
<dbReference type="GO" id="GO:0005524">
    <property type="term" value="F:ATP binding"/>
    <property type="evidence" value="ECO:0007669"/>
    <property type="project" value="UniProtKB-KW"/>
</dbReference>
<reference evidence="5" key="2">
    <citation type="submission" date="2015-01" db="EMBL/GenBank/DDBJ databases">
        <title>Evolutionary Origins and Diversification of the Mycorrhizal Mutualists.</title>
        <authorList>
            <consortium name="DOE Joint Genome Institute"/>
            <consortium name="Mycorrhizal Genomics Consortium"/>
            <person name="Kohler A."/>
            <person name="Kuo A."/>
            <person name="Nagy L.G."/>
            <person name="Floudas D."/>
            <person name="Copeland A."/>
            <person name="Barry K.W."/>
            <person name="Cichocki N."/>
            <person name="Veneault-Fourrey C."/>
            <person name="LaButti K."/>
            <person name="Lindquist E.A."/>
            <person name="Lipzen A."/>
            <person name="Lundell T."/>
            <person name="Morin E."/>
            <person name="Murat C."/>
            <person name="Riley R."/>
            <person name="Ohm R."/>
            <person name="Sun H."/>
            <person name="Tunlid A."/>
            <person name="Henrissat B."/>
            <person name="Grigoriev I.V."/>
            <person name="Hibbett D.S."/>
            <person name="Martin F."/>
        </authorList>
    </citation>
    <scope>NUCLEOTIDE SEQUENCE [LARGE SCALE GENOMIC DNA]</scope>
    <source>
        <strain evidence="5">ATCC 200175</strain>
    </source>
</reference>
<gene>
    <name evidence="4" type="ORF">PAXINDRAFT_141485</name>
</gene>
<dbReference type="PANTHER" id="PTHR44329:SF298">
    <property type="entry name" value="MIXED LINEAGE KINASE DOMAIN-LIKE PROTEIN"/>
    <property type="match status" value="1"/>
</dbReference>
<evidence type="ECO:0000313" key="4">
    <source>
        <dbReference type="EMBL" id="KIJ05144.1"/>
    </source>
</evidence>
<evidence type="ECO:0000259" key="3">
    <source>
        <dbReference type="PROSITE" id="PS50011"/>
    </source>
</evidence>
<evidence type="ECO:0000256" key="1">
    <source>
        <dbReference type="ARBA" id="ARBA00022741"/>
    </source>
</evidence>
<dbReference type="OrthoDB" id="4062651at2759"/>
<dbReference type="Pfam" id="PF07714">
    <property type="entry name" value="PK_Tyr_Ser-Thr"/>
    <property type="match status" value="1"/>
</dbReference>
<dbReference type="InterPro" id="IPR008266">
    <property type="entry name" value="Tyr_kinase_AS"/>
</dbReference>
<keyword evidence="2" id="KW-0067">ATP-binding</keyword>